<dbReference type="RefSeq" id="XP_026746189.1">
    <property type="nucleotide sequence ID" value="XM_026890388.1"/>
</dbReference>
<evidence type="ECO:0000313" key="2">
    <source>
        <dbReference type="RefSeq" id="XP_026746189.1"/>
    </source>
</evidence>
<dbReference type="Pfam" id="PF05380">
    <property type="entry name" value="Peptidase_A17"/>
    <property type="match status" value="1"/>
</dbReference>
<dbReference type="GO" id="GO:0071897">
    <property type="term" value="P:DNA biosynthetic process"/>
    <property type="evidence" value="ECO:0007669"/>
    <property type="project" value="UniProtKB-ARBA"/>
</dbReference>
<dbReference type="KEGG" id="tnl:113507532"/>
<dbReference type="InterPro" id="IPR008042">
    <property type="entry name" value="Retrotrans_Pao"/>
</dbReference>
<dbReference type="Proteomes" id="UP000322000">
    <property type="component" value="Unplaced"/>
</dbReference>
<proteinExistence type="predicted"/>
<organism evidence="1 2">
    <name type="scientific">Trichoplusia ni</name>
    <name type="common">Cabbage looper</name>
    <dbReference type="NCBI Taxonomy" id="7111"/>
    <lineage>
        <taxon>Eukaryota</taxon>
        <taxon>Metazoa</taxon>
        <taxon>Ecdysozoa</taxon>
        <taxon>Arthropoda</taxon>
        <taxon>Hexapoda</taxon>
        <taxon>Insecta</taxon>
        <taxon>Pterygota</taxon>
        <taxon>Neoptera</taxon>
        <taxon>Endopterygota</taxon>
        <taxon>Lepidoptera</taxon>
        <taxon>Glossata</taxon>
        <taxon>Ditrysia</taxon>
        <taxon>Noctuoidea</taxon>
        <taxon>Noctuidae</taxon>
        <taxon>Plusiinae</taxon>
        <taxon>Trichoplusia</taxon>
    </lineage>
</organism>
<keyword evidence="1" id="KW-1185">Reference proteome</keyword>
<dbReference type="PANTHER" id="PTHR47331">
    <property type="entry name" value="PHD-TYPE DOMAIN-CONTAINING PROTEIN"/>
    <property type="match status" value="1"/>
</dbReference>
<reference evidence="2" key="1">
    <citation type="submission" date="2025-08" db="UniProtKB">
        <authorList>
            <consortium name="RefSeq"/>
        </authorList>
    </citation>
    <scope>IDENTIFICATION</scope>
</reference>
<dbReference type="InParanoid" id="A0A7E5X0H3"/>
<accession>A0A7E5X0H3</accession>
<protein>
    <submittedName>
        <fullName evidence="2">Uncharacterized protein LOC113507532</fullName>
    </submittedName>
</protein>
<dbReference type="GeneID" id="113507532"/>
<name>A0A7E5X0H3_TRINI</name>
<gene>
    <name evidence="2" type="primary">LOC113507532</name>
</gene>
<evidence type="ECO:0000313" key="1">
    <source>
        <dbReference type="Proteomes" id="UP000322000"/>
    </source>
</evidence>
<dbReference type="PANTHER" id="PTHR47331:SF4">
    <property type="entry name" value="PEPTIDASE S1 DOMAIN-CONTAINING PROTEIN"/>
    <property type="match status" value="1"/>
</dbReference>
<dbReference type="InterPro" id="IPR043502">
    <property type="entry name" value="DNA/RNA_pol_sf"/>
</dbReference>
<dbReference type="OrthoDB" id="8065733at2759"/>
<dbReference type="AlphaFoldDB" id="A0A7E5X0H3"/>
<sequence>MVRVAEEDTDYQRLLWRSSANEPVKHYKLLRLTFGTACAPYLAVKSLQALAHDEKLKYPIAAKTTETDYYMDDLLSGSETVEEAIDIYNEMNNLMNSGGFQLQKWSNNCEALLQYIGENKRDDNELPFKVNSVIKVLGLTWNRVADTFEYTVNLPEPKQPITKRHILSEIAKLYDPLGLIAPVVVIAKMIMQKLWKTGLDWDEPIDGILQAEWLRYRENLMCIKDLSIP</sequence>
<dbReference type="SUPFAM" id="SSF56672">
    <property type="entry name" value="DNA/RNA polymerases"/>
    <property type="match status" value="1"/>
</dbReference>